<dbReference type="InterPro" id="IPR020806">
    <property type="entry name" value="PKS_PP-bd"/>
</dbReference>
<dbReference type="GO" id="GO:0009403">
    <property type="term" value="P:toxin biosynthetic process"/>
    <property type="evidence" value="ECO:0007669"/>
    <property type="project" value="UniProtKB-ARBA"/>
</dbReference>
<feature type="domain" description="Carrier" evidence="6">
    <location>
        <begin position="2487"/>
        <end position="2562"/>
    </location>
</feature>
<dbReference type="PANTHER" id="PTHR45527">
    <property type="entry name" value="NONRIBOSOMAL PEPTIDE SYNTHETASE"/>
    <property type="match status" value="1"/>
</dbReference>
<dbReference type="Gene3D" id="3.40.50.1820">
    <property type="entry name" value="alpha/beta hydrolase"/>
    <property type="match status" value="1"/>
</dbReference>
<dbReference type="Gene3D" id="3.40.50.980">
    <property type="match status" value="4"/>
</dbReference>
<evidence type="ECO:0000259" key="6">
    <source>
        <dbReference type="PROSITE" id="PS50075"/>
    </source>
</evidence>
<comment type="cofactor">
    <cofactor evidence="1">
        <name>pantetheine 4'-phosphate</name>
        <dbReference type="ChEBI" id="CHEBI:47942"/>
    </cofactor>
</comment>
<organism evidence="7">
    <name type="scientific">Anabaena minutissima UTEX B 1613</name>
    <dbReference type="NCBI Taxonomy" id="2303153"/>
    <lineage>
        <taxon>Bacteria</taxon>
        <taxon>Bacillati</taxon>
        <taxon>Cyanobacteriota</taxon>
        <taxon>Cyanophyceae</taxon>
        <taxon>Nostocales</taxon>
        <taxon>Nostocaceae</taxon>
        <taxon>Anabaena</taxon>
    </lineage>
</organism>
<dbReference type="Gene3D" id="3.30.559.30">
    <property type="entry name" value="Nonribosomal peptide synthetase, condensation domain"/>
    <property type="match status" value="2"/>
</dbReference>
<dbReference type="Pfam" id="PF00501">
    <property type="entry name" value="AMP-binding"/>
    <property type="match status" value="2"/>
</dbReference>
<dbReference type="CDD" id="cd17651">
    <property type="entry name" value="A_NRPS_VisG_like"/>
    <property type="match status" value="1"/>
</dbReference>
<dbReference type="InterPro" id="IPR009081">
    <property type="entry name" value="PP-bd_ACP"/>
</dbReference>
<dbReference type="InterPro" id="IPR036736">
    <property type="entry name" value="ACP-like_sf"/>
</dbReference>
<dbReference type="FunFam" id="1.10.1200.10:FF:000016">
    <property type="entry name" value="Non-ribosomal peptide synthase"/>
    <property type="match status" value="1"/>
</dbReference>
<dbReference type="Pfam" id="PF08242">
    <property type="entry name" value="Methyltransf_12"/>
    <property type="match status" value="1"/>
</dbReference>
<keyword evidence="4" id="KW-0597">Phosphoprotein</keyword>
<dbReference type="InterPro" id="IPR001031">
    <property type="entry name" value="Thioesterase"/>
</dbReference>
<dbReference type="InterPro" id="IPR025110">
    <property type="entry name" value="AMP-bd_C"/>
</dbReference>
<dbReference type="SMART" id="SM00823">
    <property type="entry name" value="PKS_PP"/>
    <property type="match status" value="2"/>
</dbReference>
<dbReference type="InterPro" id="IPR000873">
    <property type="entry name" value="AMP-dep_synth/lig_dom"/>
</dbReference>
<dbReference type="SUPFAM" id="SSF53335">
    <property type="entry name" value="S-adenosyl-L-methionine-dependent methyltransferases"/>
    <property type="match status" value="1"/>
</dbReference>
<keyword evidence="3" id="KW-0596">Phosphopantetheine</keyword>
<dbReference type="PROSITE" id="PS00012">
    <property type="entry name" value="PHOSPHOPANTETHEINE"/>
    <property type="match status" value="1"/>
</dbReference>
<sequence>MSDLLKRLDYLSPEQRELVLKKLQMQKANSATDNHKSQSLPLVPVDRNQAIPLSFAQQRLWFLDQLVGPSATYNTPTALQITGKLNINALEQAIIEIVRRHEVLRTTFQEINNTPLQVVHPTVMVTLPVIDLQNLSDIEKASQVQQLVHQEAHKPFNLQQPPLIRGQILRLDETSHVLLLTVHHIVIDGWSMGVFIQELSALYPAFATAKPSPLAELPIQYADFAVWQRQWLSGEVLETKLNYWRQKLTGAPPLLELPTDRPRPPIETFRGGSYTFTLSSQLTQQILSLSQKSGVTLFMTLQAAFVTLLHRYTSQDDILVGTPIANRNRQDIESLIGFFVNTLVLRTKLNGNPKFSELLKQVQQVALEAYEHQDVPFEQVVEALQPERNLDHNPLFQVMLVLQNAPQGTLKLLDLELTSIDINFATAKRDLTLTFVETDEGLGGVWEYNRDLFDESTIIRMAEHLQTLLTSVVANPHQQIAYLPILTQAEQQQLLVEWNDTQKEYPTELCLHQLFEAQVELTPDAVAVSGSGEELTYSELNARANQVAHYLQSLGVGAEVLVGICAERSLEMVVGLLGILKAGGAFVPLDPAYPRDRLQYLLEDSQVPVLLTQSHLLDILPEHQQVICLDTDWQAISQQSQANPVSQVKSTNLAYIIYTSGSTGKPKGTMIIHQGVVNYLSWCTEAYAVADGYGAPVQSSFAFDATITSLFSPLMVGKQVVLLPEKQEIEALCSVLRSQSQFSLVKLTPAHLELLNQIIPPAEAAGQTNAFVIGGEALLGKTLQFWRENAPETRLINEYGPTETVVGCCIYEVTDDTSLTEGILIGRPIANTQLYILDEYLQPVPIGVRGELYIGGAGVARGYLHRPELTKEKFISHPFVNEPGARLYKTGDLARYRPDGNIEYLGRTDHQVKVRGFRIELGEIETAVNQHSEVRETVVITREDIPGDKRLVAYVVPNSQDSDRTDSSLANEFASEQLSQWQQVFNDSYSQSATDSDPTFNIIGWNDSRTGLLIPKAEMREWVESTVDRILDWQPKRMLEIGCGTGMLLFRIAPQCDCYYGTDISPQALRYVQQQITQMGGDWSQVKLAQRSAENFHGVAQGEFDAVILNSVVQYFPSIDYLMQVLENAIQAIASAGFIFIGDVRSLPLLEAFHASVQLAQSPPSLSTGELQQRIQRNLNQDSELVIDPAFFTALQQRFPQISHVQIQIKRGEYHNELTQFRYDVTLHIGNAVTSKVVPQWLDWQQDQLTLPLLQDLLTKADVEILGVKNIPNARLKTEMRLLDLLASLPENATVGELQRGLGTGESLIDPEEFWRWEKELPLQVHISWSQTEKGNYDVVFVKGNQNILPIFDYSQTIEPWSNYGNNLLQGQLARKLVPQLRSFLKDKLPGYMIPNAFMLLPVLPLTPNGKVDRVALPVPNLELSRTVSFVPPRTAEEEIIAAIIAEVLGLEEIGVYDNFFELGGHSLLATQVISRLQEAFPVELPLRCLFEAPSVVELDQFISNLRQGRTGLTATAITPIPRTGEPLPMSWAQQRLWFLYQLEGASSTYNMPNVLQISGELQVEALKQTLSDIVQRHEILRTSFHLIDGNPVQVINTDASLSLEVIDLRELPNDQQQAAVEKFGNEEGQKPFDLNQAPLVRATLLQLDAHSHVLLFTLHHIVADGWSMGVIIQELSAMYPAVVVGKPSPLPDLSIQYADFAVWQRQWLTGEVLETKLNYWQQQLADAPPILELPTDKPRPAVQTFRGDRLAFQLRKDLSEQLNLLSQKAGATLFMILEAAFVTLLHRYTGQDDILVGTPIANRNRKELEPLIGFFVNTLVLRNKVADNPQFSELLNQVKQVALDGYAHQDVPFEQIVEALQPERKLSHAPLFQVMFILQNAPMGNLELPGLSFVPLASENVTAKFDLTLSIWETKQGLAGWWEYNSDLFEPETISRMIAHFQTLLAGIVANPEERIAQLPLLTEAEQQQLLGDGTTYTIEESIPELFATQVQLTPDDVAVVFGEKQLTYAELDTRANQLAHYLQTLGVQPEVAVGICIERSLDLVVGLLAILKAGGAYVPLDSTYPGDRLAYMLQDSQAAVLLTTSNLGEIFPTHTAQIVCLDAISWDNLPSHIPVSGLQPDNLAYVIYTSGSTGKPKGVAMPHSALVNLLQWQINHTSIAANAKTLQFAPVSFDVSCQEIFATWCAGGTLVLLPEDTRKDTIVLFNLLSEQGVERLFLPFVALQQLAEVSANVESLPPLREIITAGEQLQVTPALKNFLHRLGNCTLHNQYGPSETHVVTAFTLGDDVEEWPMLPPIGQAIANTQTYILDKYLQPVPMGVRGELYIGGVGVARGYLNRPDLTAEKFITHNQAKLYKTGDLARFLPDGNIEYLGRLDNQVKVRGFRIELGEVEAALNHHPCVKQAIVIVQGETSTEKSLIAYVVFNSEQQATPSELRHFLQQQLPEYMMPSVFVALDALPLTPSGKVDRRSLPSHNEINQSQLAVAPRDSLELQLTQIWSEILGVKWVGIRDNFFEIGGHSLLAVRLMAQIQQKLHKQLPLASLFQNPTIEELANLLRQSTDASLWSSLVPIQTNGINPPFFCIPGAGGNVLYFYDLARCLGAEQPFYGLQAQGLDGESEPLHRIEEIATEYIKAIQTVQPQGPYLLGGHSFGGLVAFEMAQQLQQQGHEIGLLAILDTVAPVRSERSQKIELDDAMWLMQVAKVMERLFNTTLQLDYETLQPLSAENQLDYLLEQLKIAQILPTDASKTQLRSFVQVYKTHTQAFSNYFPSLVHNTAITLFRASEVHEEEQAIAEYVNRLQDLTLGWNNFSDEPVDIHVVPGTHLTMMQAPHVQVLAEHLQACIRGAIFDCK</sequence>
<dbReference type="Pfam" id="PF00668">
    <property type="entry name" value="Condensation"/>
    <property type="match status" value="2"/>
</dbReference>
<dbReference type="InterPro" id="IPR006162">
    <property type="entry name" value="Ppantetheine_attach_site"/>
</dbReference>
<dbReference type="NCBIfam" id="NF003417">
    <property type="entry name" value="PRK04813.1"/>
    <property type="match status" value="3"/>
</dbReference>
<dbReference type="SUPFAM" id="SSF56801">
    <property type="entry name" value="Acetyl-CoA synthetase-like"/>
    <property type="match status" value="2"/>
</dbReference>
<dbReference type="InterPro" id="IPR020845">
    <property type="entry name" value="AMP-binding_CS"/>
</dbReference>
<dbReference type="PANTHER" id="PTHR45527:SF1">
    <property type="entry name" value="FATTY ACID SYNTHASE"/>
    <property type="match status" value="1"/>
</dbReference>
<protein>
    <submittedName>
        <fullName evidence="7">PuwA</fullName>
    </submittedName>
</protein>
<dbReference type="GO" id="GO:0031177">
    <property type="term" value="F:phosphopantetheine binding"/>
    <property type="evidence" value="ECO:0007669"/>
    <property type="project" value="InterPro"/>
</dbReference>
<dbReference type="GO" id="GO:0043041">
    <property type="term" value="P:amino acid activation for nonribosomal peptide biosynthetic process"/>
    <property type="evidence" value="ECO:0007669"/>
    <property type="project" value="TreeGrafter"/>
</dbReference>
<feature type="domain" description="Carrier" evidence="6">
    <location>
        <begin position="1432"/>
        <end position="1507"/>
    </location>
</feature>
<dbReference type="SUPFAM" id="SSF53474">
    <property type="entry name" value="alpha/beta-Hydrolases"/>
    <property type="match status" value="1"/>
</dbReference>
<dbReference type="Gene3D" id="1.10.1200.10">
    <property type="entry name" value="ACP-like"/>
    <property type="match status" value="2"/>
</dbReference>
<dbReference type="EMBL" id="MH325199">
    <property type="protein sequence ID" value="AXN93592.1"/>
    <property type="molecule type" value="Genomic_DNA"/>
</dbReference>
<dbReference type="SMART" id="SM00824">
    <property type="entry name" value="PKS_TE"/>
    <property type="match status" value="1"/>
</dbReference>
<dbReference type="CDD" id="cd19531">
    <property type="entry name" value="LCL_NRPS-like"/>
    <property type="match status" value="2"/>
</dbReference>
<evidence type="ECO:0000256" key="4">
    <source>
        <dbReference type="ARBA" id="ARBA00022553"/>
    </source>
</evidence>
<dbReference type="Gene3D" id="3.30.559.10">
    <property type="entry name" value="Chloramphenicol acetyltransferase-like domain"/>
    <property type="match status" value="2"/>
</dbReference>
<dbReference type="NCBIfam" id="TIGR01733">
    <property type="entry name" value="AA-adenyl-dom"/>
    <property type="match status" value="2"/>
</dbReference>
<dbReference type="InterPro" id="IPR045851">
    <property type="entry name" value="AMP-bd_C_sf"/>
</dbReference>
<dbReference type="SUPFAM" id="SSF52777">
    <property type="entry name" value="CoA-dependent acyltransferases"/>
    <property type="match status" value="4"/>
</dbReference>
<dbReference type="Gene3D" id="3.30.300.30">
    <property type="match status" value="3"/>
</dbReference>
<dbReference type="InterPro" id="IPR020802">
    <property type="entry name" value="TesA-like"/>
</dbReference>
<dbReference type="FunFam" id="3.30.559.10:FF:000012">
    <property type="entry name" value="Non-ribosomal peptide synthetase"/>
    <property type="match status" value="2"/>
</dbReference>
<gene>
    <name evidence="7" type="primary">puwA</name>
</gene>
<evidence type="ECO:0000256" key="5">
    <source>
        <dbReference type="ARBA" id="ARBA00022737"/>
    </source>
</evidence>
<evidence type="ECO:0000256" key="2">
    <source>
        <dbReference type="ARBA" id="ARBA00006432"/>
    </source>
</evidence>
<dbReference type="InterPro" id="IPR010071">
    <property type="entry name" value="AA_adenyl_dom"/>
</dbReference>
<dbReference type="FunFam" id="3.40.50.12780:FF:000012">
    <property type="entry name" value="Non-ribosomal peptide synthetase"/>
    <property type="match status" value="2"/>
</dbReference>
<dbReference type="FunFam" id="3.30.559.30:FF:000001">
    <property type="entry name" value="Non-ribosomal peptide synthetase"/>
    <property type="match status" value="2"/>
</dbReference>
<dbReference type="PROSITE" id="PS50075">
    <property type="entry name" value="CARRIER"/>
    <property type="match status" value="2"/>
</dbReference>
<dbReference type="FunFam" id="1.10.1200.10:FF:000005">
    <property type="entry name" value="Nonribosomal peptide synthetase 1"/>
    <property type="match status" value="1"/>
</dbReference>
<dbReference type="GO" id="GO:0072330">
    <property type="term" value="P:monocarboxylic acid biosynthetic process"/>
    <property type="evidence" value="ECO:0007669"/>
    <property type="project" value="UniProtKB-ARBA"/>
</dbReference>
<dbReference type="FunFam" id="2.30.38.10:FF:000001">
    <property type="entry name" value="Non-ribosomal peptide synthetase PvdI"/>
    <property type="match status" value="2"/>
</dbReference>
<dbReference type="FunFam" id="3.30.300.30:FF:000010">
    <property type="entry name" value="Enterobactin synthetase component F"/>
    <property type="match status" value="1"/>
</dbReference>
<dbReference type="GO" id="GO:0008610">
    <property type="term" value="P:lipid biosynthetic process"/>
    <property type="evidence" value="ECO:0007669"/>
    <property type="project" value="UniProtKB-ARBA"/>
</dbReference>
<dbReference type="CDD" id="cd02440">
    <property type="entry name" value="AdoMet_MTases"/>
    <property type="match status" value="1"/>
</dbReference>
<evidence type="ECO:0000256" key="3">
    <source>
        <dbReference type="ARBA" id="ARBA00022450"/>
    </source>
</evidence>
<accession>A0A346GB38</accession>
<dbReference type="Pfam" id="PF13193">
    <property type="entry name" value="AMP-binding_C"/>
    <property type="match status" value="1"/>
</dbReference>
<dbReference type="InterPro" id="IPR013217">
    <property type="entry name" value="Methyltransf_12"/>
</dbReference>
<dbReference type="PROSITE" id="PS00455">
    <property type="entry name" value="AMP_BINDING"/>
    <property type="match status" value="2"/>
</dbReference>
<dbReference type="SUPFAM" id="SSF47336">
    <property type="entry name" value="ACP-like"/>
    <property type="match status" value="2"/>
</dbReference>
<dbReference type="FunFam" id="3.40.50.980:FF:000001">
    <property type="entry name" value="Non-ribosomal peptide synthetase"/>
    <property type="match status" value="2"/>
</dbReference>
<dbReference type="Gene3D" id="2.30.38.10">
    <property type="entry name" value="Luciferase, Domain 3"/>
    <property type="match status" value="2"/>
</dbReference>
<evidence type="ECO:0000313" key="7">
    <source>
        <dbReference type="EMBL" id="AXN93592.1"/>
    </source>
</evidence>
<dbReference type="InterPro" id="IPR029058">
    <property type="entry name" value="AB_hydrolase_fold"/>
</dbReference>
<comment type="similarity">
    <text evidence="2">Belongs to the ATP-dependent AMP-binding enzyme family.</text>
</comment>
<name>A0A346GB38_9NOST</name>
<dbReference type="Pfam" id="PF00975">
    <property type="entry name" value="Thioesterase"/>
    <property type="match status" value="1"/>
</dbReference>
<dbReference type="InterPro" id="IPR029063">
    <property type="entry name" value="SAM-dependent_MTases_sf"/>
</dbReference>
<dbReference type="InterPro" id="IPR001242">
    <property type="entry name" value="Condensation_dom"/>
</dbReference>
<proteinExistence type="inferred from homology"/>
<reference evidence="7" key="1">
    <citation type="submission" date="2018-05" db="EMBL/GenBank/DDBJ databases">
        <title>The structural diversity of cytotoxic puwainaphycin and minutissamide lipopeptides is generated by a common biosynthetic pathway employing two alternative starter modules.</title>
        <authorList>
            <person name="Mares J."/>
            <person name="Hajek J."/>
            <person name="Urajova P."/>
            <person name="Kust A."/>
            <person name="Jokela J."/>
            <person name="Saurav K."/>
            <person name="Galica T."/>
            <person name="Capkova K."/>
            <person name="Mattila A."/>
            <person name="Haapaniemi E."/>
            <person name="Permi P."/>
            <person name="Mysterud I."/>
            <person name="Skulberg O.M."/>
            <person name="Karlsen J."/>
            <person name="Fewer D.P."/>
            <person name="Sivonen K."/>
            <person name="Tonnesen H.H."/>
            <person name="Hrouzek P."/>
        </authorList>
    </citation>
    <scope>NUCLEOTIDE SEQUENCE</scope>
    <source>
        <strain evidence="7">UTEX B 1613</strain>
    </source>
</reference>
<dbReference type="GO" id="GO:0005829">
    <property type="term" value="C:cytosol"/>
    <property type="evidence" value="ECO:0007669"/>
    <property type="project" value="TreeGrafter"/>
</dbReference>
<dbReference type="GO" id="GO:0003824">
    <property type="term" value="F:catalytic activity"/>
    <property type="evidence" value="ECO:0007669"/>
    <property type="project" value="InterPro"/>
</dbReference>
<dbReference type="InterPro" id="IPR023213">
    <property type="entry name" value="CAT-like_dom_sf"/>
</dbReference>
<dbReference type="Gene3D" id="3.40.50.150">
    <property type="entry name" value="Vaccinia Virus protein VP39"/>
    <property type="match status" value="1"/>
</dbReference>
<dbReference type="Pfam" id="PF00550">
    <property type="entry name" value="PP-binding"/>
    <property type="match status" value="2"/>
</dbReference>
<keyword evidence="5" id="KW-0677">Repeat</keyword>
<evidence type="ECO:0000256" key="1">
    <source>
        <dbReference type="ARBA" id="ARBA00001957"/>
    </source>
</evidence>